<feature type="region of interest" description="Disordered" evidence="1">
    <location>
        <begin position="50"/>
        <end position="70"/>
    </location>
</feature>
<feature type="compositionally biased region" description="Polar residues" evidence="1">
    <location>
        <begin position="54"/>
        <end position="70"/>
    </location>
</feature>
<accession>A0A6J5CTR4</accession>
<gene>
    <name evidence="2" type="ORF">LMG27174_06864</name>
</gene>
<name>A0A6J5CTR4_9BURK</name>
<sequence>MNRGLLLTKAMQAENDAPGRAVFDADDMQSVQTWSDRIIHEIETRTRFIPMRLPTSTGTKRSASPQIRSV</sequence>
<evidence type="ECO:0000313" key="3">
    <source>
        <dbReference type="Proteomes" id="UP000494205"/>
    </source>
</evidence>
<proteinExistence type="predicted"/>
<protein>
    <submittedName>
        <fullName evidence="2">Uncharacterized protein</fullName>
    </submittedName>
</protein>
<evidence type="ECO:0000256" key="1">
    <source>
        <dbReference type="SAM" id="MobiDB-lite"/>
    </source>
</evidence>
<reference evidence="2 3" key="1">
    <citation type="submission" date="2020-04" db="EMBL/GenBank/DDBJ databases">
        <authorList>
            <person name="De Canck E."/>
        </authorList>
    </citation>
    <scope>NUCLEOTIDE SEQUENCE [LARGE SCALE GENOMIC DNA]</scope>
    <source>
        <strain evidence="2 3">LMG 27174</strain>
    </source>
</reference>
<evidence type="ECO:0000313" key="2">
    <source>
        <dbReference type="EMBL" id="CAB3742431.1"/>
    </source>
</evidence>
<dbReference type="EMBL" id="CADIJZ010000052">
    <property type="protein sequence ID" value="CAB3742431.1"/>
    <property type="molecule type" value="Genomic_DNA"/>
</dbReference>
<dbReference type="Proteomes" id="UP000494205">
    <property type="component" value="Unassembled WGS sequence"/>
</dbReference>
<organism evidence="2 3">
    <name type="scientific">Paraburkholderia rhynchosiae</name>
    <dbReference type="NCBI Taxonomy" id="487049"/>
    <lineage>
        <taxon>Bacteria</taxon>
        <taxon>Pseudomonadati</taxon>
        <taxon>Pseudomonadota</taxon>
        <taxon>Betaproteobacteria</taxon>
        <taxon>Burkholderiales</taxon>
        <taxon>Burkholderiaceae</taxon>
        <taxon>Paraburkholderia</taxon>
    </lineage>
</organism>
<dbReference type="AlphaFoldDB" id="A0A6J5CTR4"/>